<keyword evidence="3 8" id="KW-0812">Transmembrane</keyword>
<dbReference type="PANTHER" id="PTHR31412">
    <property type="entry name" value="ZINC METALLOPROTEASE EGY1"/>
    <property type="match status" value="1"/>
</dbReference>
<dbReference type="GO" id="GO:0006508">
    <property type="term" value="P:proteolysis"/>
    <property type="evidence" value="ECO:0007669"/>
    <property type="project" value="UniProtKB-KW"/>
</dbReference>
<evidence type="ECO:0000256" key="5">
    <source>
        <dbReference type="ARBA" id="ARBA00022946"/>
    </source>
</evidence>
<feature type="transmembrane region" description="Helical" evidence="8">
    <location>
        <begin position="375"/>
        <end position="397"/>
    </location>
</feature>
<feature type="domain" description="Peptidase M50" evidence="9">
    <location>
        <begin position="150"/>
        <end position="337"/>
    </location>
</feature>
<evidence type="ECO:0000256" key="8">
    <source>
        <dbReference type="SAM" id="Phobius"/>
    </source>
</evidence>
<dbReference type="PANTHER" id="PTHR31412:SF0">
    <property type="entry name" value="ZINC METALLOPROTEASE EGY1, CHLOROPLASTIC-RELATED"/>
    <property type="match status" value="1"/>
</dbReference>
<sequence length="399" mass="44367">MLMGLMNTYLFPEHYQIEIGNILNLFSKAGILVRSVGLIGWVNNKPVYDLFIDRVIGDDEFRKIYVELVEKHKYFPLQPMGSEPIVRLIPIKDSPRRTKFVALILAITTVLTVSLTGYGLALGFHELLYRDIMGLEVDNYEIMVSMISFTSLFLLTLMSHELGHLYVSKKSGMIVSGPFLIPAPPIQLGFIGTLGAVINMKTLPPTKRDLARLGLSGPLIGFLISLIVGLIGFYLSPLIPLSYFEKPEIAGKTGSVGIVPLTLLLIYFMRSTPGYASLMHPLLFCSYIIMLVTFLNLIPIGQLDGGHVVRAYVSADKHSKLGLVIPYIMFSTGLILMYIKGFSQASAYYISLSLILAIFYAIFGRRKHPGAANHYSSRVNPIYLVLYLILIVLTLPIPT</sequence>
<evidence type="ECO:0000259" key="9">
    <source>
        <dbReference type="Pfam" id="PF02163"/>
    </source>
</evidence>
<keyword evidence="7 8" id="KW-0472">Membrane</keyword>
<keyword evidence="5" id="KW-0809">Transit peptide</keyword>
<organism evidence="11">
    <name type="scientific">Staphylothermus marinus</name>
    <dbReference type="NCBI Taxonomy" id="2280"/>
    <lineage>
        <taxon>Archaea</taxon>
        <taxon>Thermoproteota</taxon>
        <taxon>Thermoprotei</taxon>
        <taxon>Desulfurococcales</taxon>
        <taxon>Desulfurococcaceae</taxon>
        <taxon>Staphylothermus</taxon>
    </lineage>
</organism>
<feature type="transmembrane region" description="Helical" evidence="8">
    <location>
        <begin position="218"/>
        <end position="237"/>
    </location>
</feature>
<evidence type="ECO:0000313" key="10">
    <source>
        <dbReference type="EMBL" id="HGQ59346.1"/>
    </source>
</evidence>
<dbReference type="GO" id="GO:0016020">
    <property type="term" value="C:membrane"/>
    <property type="evidence" value="ECO:0007669"/>
    <property type="project" value="UniProtKB-SubCell"/>
</dbReference>
<evidence type="ECO:0000256" key="1">
    <source>
        <dbReference type="ARBA" id="ARBA00004141"/>
    </source>
</evidence>
<feature type="transmembrane region" description="Helical" evidence="8">
    <location>
        <begin position="281"/>
        <end position="300"/>
    </location>
</feature>
<feature type="transmembrane region" description="Helical" evidence="8">
    <location>
        <begin position="140"/>
        <end position="158"/>
    </location>
</feature>
<feature type="transmembrane region" description="Helical" evidence="8">
    <location>
        <begin position="100"/>
        <end position="120"/>
    </location>
</feature>
<protein>
    <submittedName>
        <fullName evidence="11">Site-2 protease family protein</fullName>
    </submittedName>
</protein>
<reference evidence="11" key="1">
    <citation type="journal article" date="2020" name="mSystems">
        <title>Genome- and Community-Level Interaction Insights into Carbon Utilization and Element Cycling Functions of Hydrothermarchaeota in Hydrothermal Sediment.</title>
        <authorList>
            <person name="Zhou Z."/>
            <person name="Liu Y."/>
            <person name="Xu W."/>
            <person name="Pan J."/>
            <person name="Luo Z.H."/>
            <person name="Li M."/>
        </authorList>
    </citation>
    <scope>NUCLEOTIDE SEQUENCE [LARGE SCALE GENOMIC DNA]</scope>
    <source>
        <strain evidence="10">SpSt-638</strain>
        <strain evidence="11">SpSt-648</strain>
    </source>
</reference>
<feature type="transmembrane region" description="Helical" evidence="8">
    <location>
        <begin position="179"/>
        <end position="198"/>
    </location>
</feature>
<accession>A0A7C4JMJ4</accession>
<evidence type="ECO:0000256" key="2">
    <source>
        <dbReference type="ARBA" id="ARBA00022670"/>
    </source>
</evidence>
<evidence type="ECO:0000256" key="6">
    <source>
        <dbReference type="ARBA" id="ARBA00022989"/>
    </source>
</evidence>
<comment type="subcellular location">
    <subcellularLocation>
        <location evidence="1">Membrane</location>
        <topology evidence="1">Multi-pass membrane protein</topology>
    </subcellularLocation>
</comment>
<keyword evidence="4" id="KW-0378">Hydrolase</keyword>
<feature type="transmembrane region" description="Helical" evidence="8">
    <location>
        <begin position="321"/>
        <end position="339"/>
    </location>
</feature>
<evidence type="ECO:0000313" key="11">
    <source>
        <dbReference type="EMBL" id="HGQ74061.1"/>
    </source>
</evidence>
<evidence type="ECO:0000256" key="4">
    <source>
        <dbReference type="ARBA" id="ARBA00022801"/>
    </source>
</evidence>
<proteinExistence type="predicted"/>
<dbReference type="InterPro" id="IPR044838">
    <property type="entry name" value="EGY1-like"/>
</dbReference>
<keyword evidence="6 8" id="KW-1133">Transmembrane helix</keyword>
<dbReference type="Pfam" id="PF02163">
    <property type="entry name" value="Peptidase_M50"/>
    <property type="match status" value="1"/>
</dbReference>
<dbReference type="EMBL" id="DTBE01000038">
    <property type="protein sequence ID" value="HGQ59346.1"/>
    <property type="molecule type" value="Genomic_DNA"/>
</dbReference>
<keyword evidence="2 11" id="KW-0645">Protease</keyword>
<dbReference type="GO" id="GO:0008233">
    <property type="term" value="F:peptidase activity"/>
    <property type="evidence" value="ECO:0007669"/>
    <property type="project" value="UniProtKB-KW"/>
</dbReference>
<dbReference type="EMBL" id="DTBP01000020">
    <property type="protein sequence ID" value="HGQ74061.1"/>
    <property type="molecule type" value="Genomic_DNA"/>
</dbReference>
<comment type="caution">
    <text evidence="11">The sequence shown here is derived from an EMBL/GenBank/DDBJ whole genome shotgun (WGS) entry which is preliminary data.</text>
</comment>
<feature type="transmembrane region" description="Helical" evidence="8">
    <location>
        <begin position="249"/>
        <end position="269"/>
    </location>
</feature>
<dbReference type="InterPro" id="IPR008915">
    <property type="entry name" value="Peptidase_M50"/>
</dbReference>
<evidence type="ECO:0000256" key="3">
    <source>
        <dbReference type="ARBA" id="ARBA00022692"/>
    </source>
</evidence>
<feature type="transmembrane region" description="Helical" evidence="8">
    <location>
        <begin position="345"/>
        <end position="363"/>
    </location>
</feature>
<dbReference type="AlphaFoldDB" id="A0A7C4JMJ4"/>
<gene>
    <name evidence="10" type="ORF">ENU09_01280</name>
    <name evidence="11" type="ORF">ENU20_03170</name>
</gene>
<dbReference type="CDD" id="cd06160">
    <property type="entry name" value="S2P-M50_like_2"/>
    <property type="match status" value="1"/>
</dbReference>
<name>A0A7C4JMJ4_STAMA</name>
<evidence type="ECO:0000256" key="7">
    <source>
        <dbReference type="ARBA" id="ARBA00023136"/>
    </source>
</evidence>